<sequence>MHSTSNTSSAPSASSGTASPRHHTHPHPAVPVPSRSTAGDQDACVDYSAPQCCHCGWRGSHSPNCPFRRH</sequence>
<name>A0ACB8SUS4_9AGAM</name>
<accession>A0ACB8SUS4</accession>
<reference evidence="1" key="1">
    <citation type="submission" date="2021-03" db="EMBL/GenBank/DDBJ databases">
        <authorList>
            <consortium name="DOE Joint Genome Institute"/>
            <person name="Ahrendt S."/>
            <person name="Looney B.P."/>
            <person name="Miyauchi S."/>
            <person name="Morin E."/>
            <person name="Drula E."/>
            <person name="Courty P.E."/>
            <person name="Chicoki N."/>
            <person name="Fauchery L."/>
            <person name="Kohler A."/>
            <person name="Kuo A."/>
            <person name="Labutti K."/>
            <person name="Pangilinan J."/>
            <person name="Lipzen A."/>
            <person name="Riley R."/>
            <person name="Andreopoulos W."/>
            <person name="He G."/>
            <person name="Johnson J."/>
            <person name="Barry K.W."/>
            <person name="Grigoriev I.V."/>
            <person name="Nagy L."/>
            <person name="Hibbett D."/>
            <person name="Henrissat B."/>
            <person name="Matheny P.B."/>
            <person name="Labbe J."/>
            <person name="Martin F."/>
        </authorList>
    </citation>
    <scope>NUCLEOTIDE SEQUENCE</scope>
    <source>
        <strain evidence="1">HHB10654</strain>
    </source>
</reference>
<keyword evidence="2" id="KW-1185">Reference proteome</keyword>
<proteinExistence type="predicted"/>
<evidence type="ECO:0000313" key="2">
    <source>
        <dbReference type="Proteomes" id="UP000814140"/>
    </source>
</evidence>
<gene>
    <name evidence="1" type="ORF">BV25DRAFT_1828939</name>
</gene>
<dbReference type="Proteomes" id="UP000814140">
    <property type="component" value="Unassembled WGS sequence"/>
</dbReference>
<reference evidence="1" key="2">
    <citation type="journal article" date="2022" name="New Phytol.">
        <title>Evolutionary transition to the ectomycorrhizal habit in the genomes of a hyperdiverse lineage of mushroom-forming fungi.</title>
        <authorList>
            <person name="Looney B."/>
            <person name="Miyauchi S."/>
            <person name="Morin E."/>
            <person name="Drula E."/>
            <person name="Courty P.E."/>
            <person name="Kohler A."/>
            <person name="Kuo A."/>
            <person name="LaButti K."/>
            <person name="Pangilinan J."/>
            <person name="Lipzen A."/>
            <person name="Riley R."/>
            <person name="Andreopoulos W."/>
            <person name="He G."/>
            <person name="Johnson J."/>
            <person name="Nolan M."/>
            <person name="Tritt A."/>
            <person name="Barry K.W."/>
            <person name="Grigoriev I.V."/>
            <person name="Nagy L.G."/>
            <person name="Hibbett D."/>
            <person name="Henrissat B."/>
            <person name="Matheny P.B."/>
            <person name="Labbe J."/>
            <person name="Martin F.M."/>
        </authorList>
    </citation>
    <scope>NUCLEOTIDE SEQUENCE</scope>
    <source>
        <strain evidence="1">HHB10654</strain>
    </source>
</reference>
<organism evidence="1 2">
    <name type="scientific">Artomyces pyxidatus</name>
    <dbReference type="NCBI Taxonomy" id="48021"/>
    <lineage>
        <taxon>Eukaryota</taxon>
        <taxon>Fungi</taxon>
        <taxon>Dikarya</taxon>
        <taxon>Basidiomycota</taxon>
        <taxon>Agaricomycotina</taxon>
        <taxon>Agaricomycetes</taxon>
        <taxon>Russulales</taxon>
        <taxon>Auriscalpiaceae</taxon>
        <taxon>Artomyces</taxon>
    </lineage>
</organism>
<protein>
    <submittedName>
        <fullName evidence="1">Uncharacterized protein</fullName>
    </submittedName>
</protein>
<evidence type="ECO:0000313" key="1">
    <source>
        <dbReference type="EMBL" id="KAI0059421.1"/>
    </source>
</evidence>
<comment type="caution">
    <text evidence="1">The sequence shown here is derived from an EMBL/GenBank/DDBJ whole genome shotgun (WGS) entry which is preliminary data.</text>
</comment>
<dbReference type="EMBL" id="MU277226">
    <property type="protein sequence ID" value="KAI0059421.1"/>
    <property type="molecule type" value="Genomic_DNA"/>
</dbReference>